<keyword evidence="2" id="KW-0067">ATP-binding</keyword>
<dbReference type="InterPro" id="IPR027417">
    <property type="entry name" value="P-loop_NTPase"/>
</dbReference>
<accession>A0A370DGH7</accession>
<dbReference type="PANTHER" id="PTHR42759:SF1">
    <property type="entry name" value="MAGNESIUM-CHELATASE SUBUNIT CHLD"/>
    <property type="match status" value="1"/>
</dbReference>
<keyword evidence="1" id="KW-0547">Nucleotide-binding</keyword>
<dbReference type="Pfam" id="PF17863">
    <property type="entry name" value="AAA_lid_2"/>
    <property type="match status" value="1"/>
</dbReference>
<dbReference type="Pfam" id="PF07726">
    <property type="entry name" value="AAA_3"/>
    <property type="match status" value="1"/>
</dbReference>
<organism evidence="6 7">
    <name type="scientific">endosymbiont of Galathealinum brachiosum</name>
    <dbReference type="NCBI Taxonomy" id="2200906"/>
    <lineage>
        <taxon>Bacteria</taxon>
        <taxon>Pseudomonadati</taxon>
        <taxon>Pseudomonadota</taxon>
        <taxon>Gammaproteobacteria</taxon>
        <taxon>sulfur-oxidizing symbionts</taxon>
    </lineage>
</organism>
<dbReference type="InterPro" id="IPR041628">
    <property type="entry name" value="ChlI/MoxR_AAA_lid"/>
</dbReference>
<sequence>MSLDDNPENKQNELEPLNNASSADSQLIQQLKQQINNVFIGQEDVVDQVMIALIAAGHVLVEGVPGLGKTLLVRLLAKSINGQFSRIQFTPDLMPSDITGHIMFDNEANKFRVRRGPVFTNLLLADEINRAPAKTQSALLEVMQEHQVTLEGKAMPVPEPYMVMATQNPIEQEGTYPLPEAQLDRFIIKIKIDYSDSDEEHRMVKAVTTNQVGDQFSINDVAQQFNPEDIVRLQRQASDVSVDEAVSNYAVEITRKTRDWPGISNGAGPRGGIAIVRCARAYALMQGRDFVTPDDVKHVALPVLRHRVILSPEMELEGMDSDRVITALLEKVSAPRK</sequence>
<keyword evidence="7" id="KW-1185">Reference proteome</keyword>
<dbReference type="PANTHER" id="PTHR42759">
    <property type="entry name" value="MOXR FAMILY PROTEIN"/>
    <property type="match status" value="1"/>
</dbReference>
<feature type="domain" description="ATPase AAA-3" evidence="4">
    <location>
        <begin position="58"/>
        <end position="188"/>
    </location>
</feature>
<evidence type="ECO:0000313" key="6">
    <source>
        <dbReference type="EMBL" id="RDH84002.1"/>
    </source>
</evidence>
<evidence type="ECO:0000313" key="7">
    <source>
        <dbReference type="Proteomes" id="UP000254266"/>
    </source>
</evidence>
<dbReference type="AlphaFoldDB" id="A0A370DGH7"/>
<evidence type="ECO:0000256" key="1">
    <source>
        <dbReference type="ARBA" id="ARBA00022741"/>
    </source>
</evidence>
<dbReference type="InterPro" id="IPR011703">
    <property type="entry name" value="ATPase_AAA-3"/>
</dbReference>
<gene>
    <name evidence="6" type="ORF">DIZ80_07660</name>
</gene>
<evidence type="ECO:0000259" key="5">
    <source>
        <dbReference type="Pfam" id="PF17863"/>
    </source>
</evidence>
<dbReference type="InterPro" id="IPR050764">
    <property type="entry name" value="CbbQ/NirQ/NorQ/GpvN"/>
</dbReference>
<dbReference type="FunFam" id="3.40.50.300:FF:000640">
    <property type="entry name" value="MoxR family ATPase"/>
    <property type="match status" value="1"/>
</dbReference>
<comment type="similarity">
    <text evidence="3">Belongs to the MoxR family.</text>
</comment>
<dbReference type="SUPFAM" id="SSF52540">
    <property type="entry name" value="P-loop containing nucleoside triphosphate hydrolases"/>
    <property type="match status" value="1"/>
</dbReference>
<dbReference type="GO" id="GO:0016887">
    <property type="term" value="F:ATP hydrolysis activity"/>
    <property type="evidence" value="ECO:0007669"/>
    <property type="project" value="InterPro"/>
</dbReference>
<dbReference type="Gene3D" id="3.40.50.300">
    <property type="entry name" value="P-loop containing nucleotide triphosphate hydrolases"/>
    <property type="match status" value="1"/>
</dbReference>
<dbReference type="PIRSF" id="PIRSF002849">
    <property type="entry name" value="AAA_ATPase_chaperone_MoxR_prd"/>
    <property type="match status" value="1"/>
</dbReference>
<evidence type="ECO:0000256" key="2">
    <source>
        <dbReference type="ARBA" id="ARBA00022840"/>
    </source>
</evidence>
<evidence type="ECO:0000259" key="4">
    <source>
        <dbReference type="Pfam" id="PF07726"/>
    </source>
</evidence>
<dbReference type="CDD" id="cd00009">
    <property type="entry name" value="AAA"/>
    <property type="match status" value="1"/>
</dbReference>
<feature type="domain" description="ChlI/MoxR AAA lid" evidence="5">
    <location>
        <begin position="257"/>
        <end position="325"/>
    </location>
</feature>
<proteinExistence type="inferred from homology"/>
<name>A0A370DGH7_9GAMM</name>
<protein>
    <submittedName>
        <fullName evidence="6">AAA family ATPase</fullName>
    </submittedName>
</protein>
<reference evidence="6 7" key="1">
    <citation type="journal article" date="2018" name="ISME J.">
        <title>Endosymbiont genomes yield clues of tubeworm success.</title>
        <authorList>
            <person name="Li Y."/>
            <person name="Liles M.R."/>
            <person name="Halanych K.M."/>
        </authorList>
    </citation>
    <scope>NUCLEOTIDE SEQUENCE [LARGE SCALE GENOMIC DNA]</scope>
    <source>
        <strain evidence="6">A1464</strain>
    </source>
</reference>
<dbReference type="Gene3D" id="1.10.8.80">
    <property type="entry name" value="Magnesium chelatase subunit I, C-Terminal domain"/>
    <property type="match status" value="1"/>
</dbReference>
<evidence type="ECO:0000256" key="3">
    <source>
        <dbReference type="ARBA" id="ARBA00061607"/>
    </source>
</evidence>
<comment type="caution">
    <text evidence="6">The sequence shown here is derived from an EMBL/GenBank/DDBJ whole genome shotgun (WGS) entry which is preliminary data.</text>
</comment>
<dbReference type="GO" id="GO:0005524">
    <property type="term" value="F:ATP binding"/>
    <property type="evidence" value="ECO:0007669"/>
    <property type="project" value="UniProtKB-KW"/>
</dbReference>
<dbReference type="Proteomes" id="UP000254266">
    <property type="component" value="Unassembled WGS sequence"/>
</dbReference>
<dbReference type="EMBL" id="QFXC01000008">
    <property type="protein sequence ID" value="RDH84002.1"/>
    <property type="molecule type" value="Genomic_DNA"/>
</dbReference>